<name>A0A6L6GBL4_9GAMM</name>
<evidence type="ECO:0000313" key="2">
    <source>
        <dbReference type="Proteomes" id="UP000473854"/>
    </source>
</evidence>
<comment type="caution">
    <text evidence="1">The sequence shown here is derived from an EMBL/GenBank/DDBJ whole genome shotgun (WGS) entry which is preliminary data.</text>
</comment>
<gene>
    <name evidence="1" type="ORF">GIX10_00195</name>
</gene>
<dbReference type="Pfam" id="PF13730">
    <property type="entry name" value="HTH_36"/>
    <property type="match status" value="1"/>
</dbReference>
<reference evidence="1 2" key="1">
    <citation type="submission" date="2019-11" db="EMBL/GenBank/DDBJ databases">
        <authorList>
            <person name="An D."/>
        </authorList>
    </citation>
    <scope>NUCLEOTIDE SEQUENCE [LARGE SCALE GENOMIC DNA]</scope>
    <source>
        <strain evidence="1 2">YIM 103518</strain>
    </source>
</reference>
<sequence length="296" mass="33858">MNMKSNLAQEQQSYQAEVVRFPKQERQAMSESKFNYVTGIRAVKMHSTTKHVAITLATYADYETGICYPTVQTLMDDTGLSNRVVCLHLKKLEELGFLISKKVRGCNSKYKFIAENIKKAVTLKTEVVTQSHHFNEDEAVTLSTQAVTLIQEAVTLSTQSSDAESHKLLLTTKNNQEQPVCGHAQEFSNEWNPNLDSLKNIIFQSRFSNRADEVLAMPDFKLHLGNFNAYWENKIDLTENQRTRKFAVWIIQEFEKLEHKNSFPEKQTSSRDVNQKWGEVQEYAPATGEVDLEGLI</sequence>
<protein>
    <recommendedName>
        <fullName evidence="3">Helix-turn-helix domain-containing protein</fullName>
    </recommendedName>
</protein>
<dbReference type="AlphaFoldDB" id="A0A6L6GBL4"/>
<organism evidence="1 2">
    <name type="scientific">Acinetobacter faecalis</name>
    <dbReference type="NCBI Taxonomy" id="2665161"/>
    <lineage>
        <taxon>Bacteria</taxon>
        <taxon>Pseudomonadati</taxon>
        <taxon>Pseudomonadota</taxon>
        <taxon>Gammaproteobacteria</taxon>
        <taxon>Moraxellales</taxon>
        <taxon>Moraxellaceae</taxon>
        <taxon>Acinetobacter</taxon>
    </lineage>
</organism>
<dbReference type="Proteomes" id="UP000473854">
    <property type="component" value="Unassembled WGS sequence"/>
</dbReference>
<proteinExistence type="predicted"/>
<dbReference type="EMBL" id="WLYL01000001">
    <property type="protein sequence ID" value="MTD09876.1"/>
    <property type="molecule type" value="Genomic_DNA"/>
</dbReference>
<evidence type="ECO:0000313" key="1">
    <source>
        <dbReference type="EMBL" id="MTD09876.1"/>
    </source>
</evidence>
<evidence type="ECO:0008006" key="3">
    <source>
        <dbReference type="Google" id="ProtNLM"/>
    </source>
</evidence>
<accession>A0A6L6GBL4</accession>